<sequence length="108" mass="12063">MHRYSYSVAQGQRGEYLPLGGQLAGCSGGLLGTIRQHLEDVIGGEDLTDLARRHLGEGLHEQGTLHVLMTRATPRAKPVYYVCEAQELYHKNASHGIVFKPEYSTWLR</sequence>
<name>A0AAE0FTF6_9CHLO</name>
<reference evidence="1 2" key="1">
    <citation type="journal article" date="2015" name="Genome Biol. Evol.">
        <title>Comparative Genomics of a Bacterivorous Green Alga Reveals Evolutionary Causalities and Consequences of Phago-Mixotrophic Mode of Nutrition.</title>
        <authorList>
            <person name="Burns J.A."/>
            <person name="Paasch A."/>
            <person name="Narechania A."/>
            <person name="Kim E."/>
        </authorList>
    </citation>
    <scope>NUCLEOTIDE SEQUENCE [LARGE SCALE GENOMIC DNA]</scope>
    <source>
        <strain evidence="1 2">PLY_AMNH</strain>
    </source>
</reference>
<accession>A0AAE0FTF6</accession>
<evidence type="ECO:0000313" key="1">
    <source>
        <dbReference type="EMBL" id="KAK3265569.1"/>
    </source>
</evidence>
<dbReference type="Proteomes" id="UP001190700">
    <property type="component" value="Unassembled WGS sequence"/>
</dbReference>
<proteinExistence type="predicted"/>
<evidence type="ECO:0000313" key="2">
    <source>
        <dbReference type="Proteomes" id="UP001190700"/>
    </source>
</evidence>
<dbReference type="EMBL" id="LGRX02013825">
    <property type="protein sequence ID" value="KAK3265569.1"/>
    <property type="molecule type" value="Genomic_DNA"/>
</dbReference>
<protein>
    <submittedName>
        <fullName evidence="1">Uncharacterized protein</fullName>
    </submittedName>
</protein>
<comment type="caution">
    <text evidence="1">The sequence shown here is derived from an EMBL/GenBank/DDBJ whole genome shotgun (WGS) entry which is preliminary data.</text>
</comment>
<dbReference type="AlphaFoldDB" id="A0AAE0FTF6"/>
<organism evidence="1 2">
    <name type="scientific">Cymbomonas tetramitiformis</name>
    <dbReference type="NCBI Taxonomy" id="36881"/>
    <lineage>
        <taxon>Eukaryota</taxon>
        <taxon>Viridiplantae</taxon>
        <taxon>Chlorophyta</taxon>
        <taxon>Pyramimonadophyceae</taxon>
        <taxon>Pyramimonadales</taxon>
        <taxon>Pyramimonadaceae</taxon>
        <taxon>Cymbomonas</taxon>
    </lineage>
</organism>
<gene>
    <name evidence="1" type="ORF">CYMTET_25755</name>
</gene>
<keyword evidence="2" id="KW-1185">Reference proteome</keyword>